<dbReference type="GO" id="GO:0005737">
    <property type="term" value="C:cytoplasm"/>
    <property type="evidence" value="ECO:0007669"/>
    <property type="project" value="UniProtKB-SubCell"/>
</dbReference>
<evidence type="ECO:0000313" key="12">
    <source>
        <dbReference type="EMBL" id="SVD32266.1"/>
    </source>
</evidence>
<dbReference type="Gene3D" id="3.40.50.300">
    <property type="entry name" value="P-loop containing nucleotide triphosphate hydrolases"/>
    <property type="match status" value="1"/>
</dbReference>
<dbReference type="AlphaFoldDB" id="A0A382UDD7"/>
<dbReference type="EMBL" id="UINC01143379">
    <property type="protein sequence ID" value="SVD32266.1"/>
    <property type="molecule type" value="Genomic_DNA"/>
</dbReference>
<keyword evidence="7" id="KW-0067">ATP-binding</keyword>
<dbReference type="InterPro" id="IPR003959">
    <property type="entry name" value="ATPase_AAA_core"/>
</dbReference>
<protein>
    <recommendedName>
        <fullName evidence="11">ATPase AAA-type core domain-containing protein</fullName>
    </recommendedName>
</protein>
<dbReference type="Gene3D" id="1.20.1580.10">
    <property type="entry name" value="ABC transporter ATPase like domain"/>
    <property type="match status" value="1"/>
</dbReference>
<evidence type="ECO:0000256" key="8">
    <source>
        <dbReference type="ARBA" id="ARBA00022881"/>
    </source>
</evidence>
<evidence type="ECO:0000256" key="1">
    <source>
        <dbReference type="ARBA" id="ARBA00004496"/>
    </source>
</evidence>
<feature type="non-terminal residue" evidence="12">
    <location>
        <position position="1"/>
    </location>
</feature>
<evidence type="ECO:0000256" key="10">
    <source>
        <dbReference type="ARBA" id="ARBA00023204"/>
    </source>
</evidence>
<keyword evidence="8" id="KW-0267">Excision nuclease</keyword>
<evidence type="ECO:0000256" key="3">
    <source>
        <dbReference type="ARBA" id="ARBA00022737"/>
    </source>
</evidence>
<evidence type="ECO:0000256" key="7">
    <source>
        <dbReference type="ARBA" id="ARBA00022840"/>
    </source>
</evidence>
<proteinExistence type="predicted"/>
<dbReference type="SUPFAM" id="SSF52540">
    <property type="entry name" value="P-loop containing nucleoside triphosphate hydrolases"/>
    <property type="match status" value="1"/>
</dbReference>
<sequence length="172" mass="18385">RYRREVLEVRFHEHSIADILDLDVAQALELFAAIPEAARRLQLLADLGLDYLVLGQPASTLSGGEAQRVKLAADLGRPTMAGTVYILDEPTSGLHPEDVGYLVELLQRLVDGGNTVIVVEHNLQLIAATDHVIDLGPGAGADGGRVVVCGTPQQVGVTAESVTGRYLKTWIA</sequence>
<keyword evidence="5" id="KW-0227">DNA damage</keyword>
<organism evidence="12">
    <name type="scientific">marine metagenome</name>
    <dbReference type="NCBI Taxonomy" id="408172"/>
    <lineage>
        <taxon>unclassified sequences</taxon>
        <taxon>metagenomes</taxon>
        <taxon>ecological metagenomes</taxon>
    </lineage>
</organism>
<evidence type="ECO:0000256" key="4">
    <source>
        <dbReference type="ARBA" id="ARBA00022741"/>
    </source>
</evidence>
<keyword evidence="10" id="KW-0234">DNA repair</keyword>
<dbReference type="InterPro" id="IPR027417">
    <property type="entry name" value="P-loop_NTPase"/>
</dbReference>
<dbReference type="PANTHER" id="PTHR43152:SF3">
    <property type="entry name" value="UVRABC SYSTEM PROTEIN A"/>
    <property type="match status" value="1"/>
</dbReference>
<gene>
    <name evidence="12" type="ORF">METZ01_LOCUS385120</name>
</gene>
<evidence type="ECO:0000256" key="2">
    <source>
        <dbReference type="ARBA" id="ARBA00022490"/>
    </source>
</evidence>
<feature type="domain" description="ATPase AAA-type core" evidence="11">
    <location>
        <begin position="56"/>
        <end position="126"/>
    </location>
</feature>
<keyword evidence="2" id="KW-0963">Cytoplasm</keyword>
<dbReference type="GO" id="GO:0006281">
    <property type="term" value="P:DNA repair"/>
    <property type="evidence" value="ECO:0007669"/>
    <property type="project" value="UniProtKB-KW"/>
</dbReference>
<dbReference type="GO" id="GO:0005524">
    <property type="term" value="F:ATP binding"/>
    <property type="evidence" value="ECO:0007669"/>
    <property type="project" value="UniProtKB-KW"/>
</dbReference>
<evidence type="ECO:0000256" key="9">
    <source>
        <dbReference type="ARBA" id="ARBA00023125"/>
    </source>
</evidence>
<evidence type="ECO:0000256" key="5">
    <source>
        <dbReference type="ARBA" id="ARBA00022763"/>
    </source>
</evidence>
<dbReference type="PANTHER" id="PTHR43152">
    <property type="entry name" value="UVRABC SYSTEM PROTEIN A"/>
    <property type="match status" value="1"/>
</dbReference>
<comment type="subcellular location">
    <subcellularLocation>
        <location evidence="1">Cytoplasm</location>
    </subcellularLocation>
</comment>
<dbReference type="GO" id="GO:0004518">
    <property type="term" value="F:nuclease activity"/>
    <property type="evidence" value="ECO:0007669"/>
    <property type="project" value="UniProtKB-KW"/>
</dbReference>
<dbReference type="GO" id="GO:0003677">
    <property type="term" value="F:DNA binding"/>
    <property type="evidence" value="ECO:0007669"/>
    <property type="project" value="UniProtKB-KW"/>
</dbReference>
<evidence type="ECO:0000256" key="6">
    <source>
        <dbReference type="ARBA" id="ARBA00022769"/>
    </source>
</evidence>
<keyword evidence="4" id="KW-0547">Nucleotide-binding</keyword>
<name>A0A382UDD7_9ZZZZ</name>
<reference evidence="12" key="1">
    <citation type="submission" date="2018-05" db="EMBL/GenBank/DDBJ databases">
        <authorList>
            <person name="Lanie J.A."/>
            <person name="Ng W.-L."/>
            <person name="Kazmierczak K.M."/>
            <person name="Andrzejewski T.M."/>
            <person name="Davidsen T.M."/>
            <person name="Wayne K.J."/>
            <person name="Tettelin H."/>
            <person name="Glass J.I."/>
            <person name="Rusch D."/>
            <person name="Podicherti R."/>
            <person name="Tsui H.-C.T."/>
            <person name="Winkler M.E."/>
        </authorList>
    </citation>
    <scope>NUCLEOTIDE SEQUENCE</scope>
</reference>
<dbReference type="Pfam" id="PF13304">
    <property type="entry name" value="AAA_21"/>
    <property type="match status" value="1"/>
</dbReference>
<keyword evidence="9" id="KW-0238">DNA-binding</keyword>
<keyword evidence="6" id="KW-0228">DNA excision</keyword>
<evidence type="ECO:0000259" key="11">
    <source>
        <dbReference type="Pfam" id="PF13304"/>
    </source>
</evidence>
<accession>A0A382UDD7</accession>
<keyword evidence="3" id="KW-0677">Repeat</keyword>